<gene>
    <name evidence="1" type="primary">GLY1_1</name>
    <name evidence="1" type="ORF">PGT21_013347</name>
</gene>
<dbReference type="GO" id="GO:0008732">
    <property type="term" value="F:L-allo-threonine aldolase activity"/>
    <property type="evidence" value="ECO:0007669"/>
    <property type="project" value="TreeGrafter"/>
</dbReference>
<dbReference type="GO" id="GO:0006545">
    <property type="term" value="P:glycine biosynthetic process"/>
    <property type="evidence" value="ECO:0007669"/>
    <property type="project" value="TreeGrafter"/>
</dbReference>
<dbReference type="OrthoDB" id="10261951at2759"/>
<dbReference type="EMBL" id="VSWC01000106">
    <property type="protein sequence ID" value="KAA1085628.1"/>
    <property type="molecule type" value="Genomic_DNA"/>
</dbReference>
<keyword evidence="2" id="KW-1185">Reference proteome</keyword>
<sequence length="102" mass="11436">MYTPARREGFLPASWFLYQLCGSIVAAADFCVTYNFPRLAETHRLACYLADQLVALGVRIAFPVETNHVFIDPSPIGIEIEELSRRALEELQIRISGSCTSK</sequence>
<accession>A0A5B0NCD8</accession>
<dbReference type="InterPro" id="IPR015424">
    <property type="entry name" value="PyrdxlP-dep_Trfase"/>
</dbReference>
<dbReference type="GO" id="GO:0006567">
    <property type="term" value="P:L-threonine catabolic process"/>
    <property type="evidence" value="ECO:0007669"/>
    <property type="project" value="TreeGrafter"/>
</dbReference>
<dbReference type="InterPro" id="IPR015422">
    <property type="entry name" value="PyrdxlP-dep_Trfase_small"/>
</dbReference>
<dbReference type="Gene3D" id="3.90.1150.10">
    <property type="entry name" value="Aspartate Aminotransferase, domain 1"/>
    <property type="match status" value="1"/>
</dbReference>
<evidence type="ECO:0000313" key="2">
    <source>
        <dbReference type="Proteomes" id="UP000324748"/>
    </source>
</evidence>
<dbReference type="GO" id="GO:0005829">
    <property type="term" value="C:cytosol"/>
    <property type="evidence" value="ECO:0007669"/>
    <property type="project" value="TreeGrafter"/>
</dbReference>
<dbReference type="SUPFAM" id="SSF53383">
    <property type="entry name" value="PLP-dependent transferases"/>
    <property type="match status" value="1"/>
</dbReference>
<organism evidence="1 2">
    <name type="scientific">Puccinia graminis f. sp. tritici</name>
    <dbReference type="NCBI Taxonomy" id="56615"/>
    <lineage>
        <taxon>Eukaryota</taxon>
        <taxon>Fungi</taxon>
        <taxon>Dikarya</taxon>
        <taxon>Basidiomycota</taxon>
        <taxon>Pucciniomycotina</taxon>
        <taxon>Pucciniomycetes</taxon>
        <taxon>Pucciniales</taxon>
        <taxon>Pucciniaceae</taxon>
        <taxon>Puccinia</taxon>
    </lineage>
</organism>
<dbReference type="AlphaFoldDB" id="A0A5B0NCD8"/>
<dbReference type="Proteomes" id="UP000324748">
    <property type="component" value="Unassembled WGS sequence"/>
</dbReference>
<reference evidence="1 2" key="1">
    <citation type="submission" date="2019-05" db="EMBL/GenBank/DDBJ databases">
        <title>Emergence of the Ug99 lineage of the wheat stem rust pathogen through somatic hybridization.</title>
        <authorList>
            <person name="Li F."/>
            <person name="Upadhyaya N.M."/>
            <person name="Sperschneider J."/>
            <person name="Matny O."/>
            <person name="Nguyen-Phuc H."/>
            <person name="Mago R."/>
            <person name="Raley C."/>
            <person name="Miller M.E."/>
            <person name="Silverstein K.A.T."/>
            <person name="Henningsen E."/>
            <person name="Hirsch C.D."/>
            <person name="Visser B."/>
            <person name="Pretorius Z.A."/>
            <person name="Steffenson B.J."/>
            <person name="Schwessinger B."/>
            <person name="Dodds P.N."/>
            <person name="Figueroa M."/>
        </authorList>
    </citation>
    <scope>NUCLEOTIDE SEQUENCE [LARGE SCALE GENOMIC DNA]</scope>
    <source>
        <strain evidence="1">21-0</strain>
    </source>
</reference>
<comment type="caution">
    <text evidence="1">The sequence shown here is derived from an EMBL/GenBank/DDBJ whole genome shotgun (WGS) entry which is preliminary data.</text>
</comment>
<dbReference type="PANTHER" id="PTHR48097:SF9">
    <property type="entry name" value="L-THREONINE ALDOLASE"/>
    <property type="match status" value="1"/>
</dbReference>
<dbReference type="PANTHER" id="PTHR48097">
    <property type="entry name" value="L-THREONINE ALDOLASE-RELATED"/>
    <property type="match status" value="1"/>
</dbReference>
<name>A0A5B0NCD8_PUCGR</name>
<evidence type="ECO:0000313" key="1">
    <source>
        <dbReference type="EMBL" id="KAA1085628.1"/>
    </source>
</evidence>
<protein>
    <submittedName>
        <fullName evidence="1">Threonine aldolase</fullName>
    </submittedName>
</protein>
<proteinExistence type="predicted"/>